<protein>
    <recommendedName>
        <fullName evidence="8">Unsaturated glucuronyl hydrolase</fullName>
    </recommendedName>
</protein>
<evidence type="ECO:0000313" key="5">
    <source>
        <dbReference type="EMBL" id="CRK45589.1"/>
    </source>
</evidence>
<accession>A0A0G4NGP8</accession>
<dbReference type="PANTHER" id="PTHR36845:SF1">
    <property type="entry name" value="HYDROLASE, PUTATIVE (AFU_ORTHOLOGUE AFUA_7G05090)-RELATED"/>
    <property type="match status" value="1"/>
</dbReference>
<organism evidence="5 7">
    <name type="scientific">Verticillium longisporum</name>
    <name type="common">Verticillium dahliae var. longisporum</name>
    <dbReference type="NCBI Taxonomy" id="100787"/>
    <lineage>
        <taxon>Eukaryota</taxon>
        <taxon>Fungi</taxon>
        <taxon>Dikarya</taxon>
        <taxon>Ascomycota</taxon>
        <taxon>Pezizomycotina</taxon>
        <taxon>Sordariomycetes</taxon>
        <taxon>Hypocreomycetidae</taxon>
        <taxon>Glomerellales</taxon>
        <taxon>Plectosphaerellaceae</taxon>
        <taxon>Verticillium</taxon>
    </lineage>
</organism>
<dbReference type="GO" id="GO:0052757">
    <property type="term" value="F:chondroitin hydrolase activity"/>
    <property type="evidence" value="ECO:0007669"/>
    <property type="project" value="TreeGrafter"/>
</dbReference>
<dbReference type="EMBL" id="CVQH01000002">
    <property type="protein sequence ID" value="CRJ81792.1"/>
    <property type="molecule type" value="Genomic_DNA"/>
</dbReference>
<feature type="compositionally biased region" description="Polar residues" evidence="3">
    <location>
        <begin position="82"/>
        <end position="91"/>
    </location>
</feature>
<dbReference type="Proteomes" id="UP000044602">
    <property type="component" value="Unassembled WGS sequence"/>
</dbReference>
<evidence type="ECO:0000256" key="1">
    <source>
        <dbReference type="ARBA" id="ARBA00022801"/>
    </source>
</evidence>
<gene>
    <name evidence="4" type="ORF">BN1708_001973</name>
    <name evidence="5" type="ORF">BN1723_006701</name>
</gene>
<dbReference type="Proteomes" id="UP000045706">
    <property type="component" value="Unassembled WGS sequence"/>
</dbReference>
<feature type="region of interest" description="Disordered" evidence="3">
    <location>
        <begin position="82"/>
        <end position="107"/>
    </location>
</feature>
<reference evidence="6 7" key="1">
    <citation type="submission" date="2015-05" db="EMBL/GenBank/DDBJ databases">
        <authorList>
            <person name="Fogelqvist Johan"/>
        </authorList>
    </citation>
    <scope>NUCLEOTIDE SEQUENCE [LARGE SCALE GENOMIC DNA]</scope>
    <source>
        <strain evidence="4">VL1</strain>
        <strain evidence="5">VL2</strain>
    </source>
</reference>
<dbReference type="InterPro" id="IPR008928">
    <property type="entry name" value="6-hairpin_glycosidase_sf"/>
</dbReference>
<dbReference type="GO" id="GO:0000272">
    <property type="term" value="P:polysaccharide catabolic process"/>
    <property type="evidence" value="ECO:0007669"/>
    <property type="project" value="TreeGrafter"/>
</dbReference>
<comment type="similarity">
    <text evidence="2">Belongs to the glycosyl hydrolase 88 family.</text>
</comment>
<keyword evidence="1" id="KW-0378">Hydrolase</keyword>
<evidence type="ECO:0000313" key="7">
    <source>
        <dbReference type="Proteomes" id="UP000045706"/>
    </source>
</evidence>
<name>A0A0G4NGP8_VERLO</name>
<proteinExistence type="inferred from homology"/>
<evidence type="ECO:0000256" key="3">
    <source>
        <dbReference type="SAM" id="MobiDB-lite"/>
    </source>
</evidence>
<dbReference type="SUPFAM" id="SSF48208">
    <property type="entry name" value="Six-hairpin glycosidases"/>
    <property type="match status" value="1"/>
</dbReference>
<evidence type="ECO:0008006" key="8">
    <source>
        <dbReference type="Google" id="ProtNLM"/>
    </source>
</evidence>
<sequence length="525" mass="58340">MSSPTLPAAMSPAASEISDLPHILDAPSESSPGSETSWSDVVDQNHKFLIADRDLRTHLAELYSENIVAKACRTAGRSLTDVASSTGTKKTPTGFPETVSQSEQSNGRYELREPDFWTCGFFPGELAALKERCVRFPRHTGLNDRRAIPVSQLHSQLARSCEIWLEPLHDMAARTDTHDLGFIIMPALQRDWELTGNRRSLNTIIKAARSLASRYVPSARAIRSWDCMLKRDVSITDMEQNAIIIIDSLCNLDLLYYAAAHSGDEELAAIATAHAQTLLTTHLRPERIVTTAKNGYRGQLYSTCHVANLDPRSGELHWRRTAQGYADASTWSRGQAWAILGYAQTYMWTKKRQFLDAACGAAEYFIHRLESAPSFVEKVTDRGKIGRYVPLWDFDGPVADETRPLRDSSAGVIAANGMLILFQALNAISQHSVASRFLEASITIVKDTLDFSLAEERACFLSDPSADGELLVQDVVPGKTFDAVLKNGTANNNDGARRRLWDHGLVYGDYYLVEYGNRLLQMRLV</sequence>
<dbReference type="STRING" id="100787.A0A0G4NGP8"/>
<dbReference type="Gene3D" id="1.50.10.10">
    <property type="match status" value="1"/>
</dbReference>
<dbReference type="AlphaFoldDB" id="A0A0G4NGP8"/>
<dbReference type="EMBL" id="CVQI01034939">
    <property type="protein sequence ID" value="CRK45589.1"/>
    <property type="molecule type" value="Genomic_DNA"/>
</dbReference>
<dbReference type="PANTHER" id="PTHR36845">
    <property type="entry name" value="HYDROLASE, PUTATIVE (AFU_ORTHOLOGUE AFUA_7G05090)-RELATED"/>
    <property type="match status" value="1"/>
</dbReference>
<dbReference type="InterPro" id="IPR012341">
    <property type="entry name" value="6hp_glycosidase-like_sf"/>
</dbReference>
<evidence type="ECO:0000256" key="2">
    <source>
        <dbReference type="ARBA" id="ARBA00038358"/>
    </source>
</evidence>
<keyword evidence="6" id="KW-1185">Reference proteome</keyword>
<dbReference type="InterPro" id="IPR052369">
    <property type="entry name" value="UG_Glycosaminoglycan_Hydrolase"/>
</dbReference>
<evidence type="ECO:0000313" key="6">
    <source>
        <dbReference type="Proteomes" id="UP000044602"/>
    </source>
</evidence>
<feature type="compositionally biased region" description="Polar residues" evidence="3">
    <location>
        <begin position="98"/>
        <end position="107"/>
    </location>
</feature>
<evidence type="ECO:0000313" key="4">
    <source>
        <dbReference type="EMBL" id="CRJ81792.1"/>
    </source>
</evidence>